<dbReference type="Proteomes" id="UP000626180">
    <property type="component" value="Unassembled WGS sequence"/>
</dbReference>
<dbReference type="PANTHER" id="PTHR11695:SF294">
    <property type="entry name" value="RETICULON-4-INTERACTING PROTEIN 1, MITOCHONDRIAL"/>
    <property type="match status" value="1"/>
</dbReference>
<dbReference type="InterPro" id="IPR036291">
    <property type="entry name" value="NAD(P)-bd_dom_sf"/>
</dbReference>
<sequence length="308" mass="32875">MQAARIHRFGGPDVIRIESISIPEPGPGEILVRVMGAGINPVDFKIREGLFPAVGEAQLPLTLGREMAGTVERLGKGVTGLQLGDKVFGMIGADGGYAEYAVIKAQHVTIIPTGLDWIMAAAVPLAAHTAWQALFDHGKLERGQRVLIHGGSGGVGHFAIQLARECGAVVFTTGSEKSAGFLQSFGIDRFIDYKTEKFEEVCTDLDLVIDLIAGDTQQRSWGVLREGGTMVSTLGEPERKTPEAKGKQGIGFMAQPNGDQLADIAALITKGSVRPIVSRTFPLAKAAEAQHYLEREHVDGKIVLALSN</sequence>
<accession>A0ABS0FTT7</accession>
<dbReference type="InterPro" id="IPR020843">
    <property type="entry name" value="ER"/>
</dbReference>
<feature type="domain" description="Enoyl reductase (ER)" evidence="2">
    <location>
        <begin position="10"/>
        <end position="304"/>
    </location>
</feature>
<dbReference type="SUPFAM" id="SSF50129">
    <property type="entry name" value="GroES-like"/>
    <property type="match status" value="1"/>
</dbReference>
<gene>
    <name evidence="3" type="ORF">IRZ65_24080</name>
</gene>
<name>A0ABS0FTT7_PSELU</name>
<organism evidence="3 4">
    <name type="scientific">Pseudomonas luteola</name>
    <dbReference type="NCBI Taxonomy" id="47886"/>
    <lineage>
        <taxon>Bacteria</taxon>
        <taxon>Pseudomonadati</taxon>
        <taxon>Pseudomonadota</taxon>
        <taxon>Gammaproteobacteria</taxon>
        <taxon>Pseudomonadales</taxon>
        <taxon>Pseudomonadaceae</taxon>
        <taxon>Pseudomonas</taxon>
    </lineage>
</organism>
<evidence type="ECO:0000259" key="2">
    <source>
        <dbReference type="SMART" id="SM00829"/>
    </source>
</evidence>
<keyword evidence="1" id="KW-0560">Oxidoreductase</keyword>
<evidence type="ECO:0000256" key="1">
    <source>
        <dbReference type="ARBA" id="ARBA00023002"/>
    </source>
</evidence>
<dbReference type="Gene3D" id="3.40.50.720">
    <property type="entry name" value="NAD(P)-binding Rossmann-like Domain"/>
    <property type="match status" value="1"/>
</dbReference>
<protein>
    <submittedName>
        <fullName evidence="3">NADP-dependent oxidoreductase</fullName>
    </submittedName>
</protein>
<dbReference type="EMBL" id="JADMCD010000022">
    <property type="protein sequence ID" value="MBF8643735.1"/>
    <property type="molecule type" value="Genomic_DNA"/>
</dbReference>
<dbReference type="SMART" id="SM00829">
    <property type="entry name" value="PKS_ER"/>
    <property type="match status" value="1"/>
</dbReference>
<dbReference type="CDD" id="cd05289">
    <property type="entry name" value="MDR_like_2"/>
    <property type="match status" value="1"/>
</dbReference>
<dbReference type="InterPro" id="IPR011032">
    <property type="entry name" value="GroES-like_sf"/>
</dbReference>
<reference evidence="3 4" key="1">
    <citation type="submission" date="2020-10" db="EMBL/GenBank/DDBJ databases">
        <title>Genome sequences of Pseudomonas isolates.</title>
        <authorList>
            <person name="Wessels L."/>
            <person name="Reich F."/>
            <person name="Hammerl J."/>
        </authorList>
    </citation>
    <scope>NUCLEOTIDE SEQUENCE [LARGE SCALE GENOMIC DNA]</scope>
    <source>
        <strain evidence="3 4">20-MO00624-0</strain>
    </source>
</reference>
<dbReference type="PANTHER" id="PTHR11695">
    <property type="entry name" value="ALCOHOL DEHYDROGENASE RELATED"/>
    <property type="match status" value="1"/>
</dbReference>
<dbReference type="Pfam" id="PF08240">
    <property type="entry name" value="ADH_N"/>
    <property type="match status" value="1"/>
</dbReference>
<dbReference type="PROSITE" id="PS01162">
    <property type="entry name" value="QOR_ZETA_CRYSTAL"/>
    <property type="match status" value="1"/>
</dbReference>
<dbReference type="SUPFAM" id="SSF51735">
    <property type="entry name" value="NAD(P)-binding Rossmann-fold domains"/>
    <property type="match status" value="1"/>
</dbReference>
<comment type="caution">
    <text evidence="3">The sequence shown here is derived from an EMBL/GenBank/DDBJ whole genome shotgun (WGS) entry which is preliminary data.</text>
</comment>
<evidence type="ECO:0000313" key="4">
    <source>
        <dbReference type="Proteomes" id="UP000626180"/>
    </source>
</evidence>
<dbReference type="InterPro" id="IPR050700">
    <property type="entry name" value="YIM1/Zinc_Alcohol_DH_Fams"/>
</dbReference>
<dbReference type="Pfam" id="PF13602">
    <property type="entry name" value="ADH_zinc_N_2"/>
    <property type="match status" value="1"/>
</dbReference>
<evidence type="ECO:0000313" key="3">
    <source>
        <dbReference type="EMBL" id="MBF8643735.1"/>
    </source>
</evidence>
<proteinExistence type="predicted"/>
<dbReference type="InterPro" id="IPR013154">
    <property type="entry name" value="ADH-like_N"/>
</dbReference>
<dbReference type="InterPro" id="IPR002364">
    <property type="entry name" value="Quin_OxRdtase/zeta-crystal_CS"/>
</dbReference>
<dbReference type="Gene3D" id="3.90.180.10">
    <property type="entry name" value="Medium-chain alcohol dehydrogenases, catalytic domain"/>
    <property type="match status" value="1"/>
</dbReference>
<keyword evidence="4" id="KW-1185">Reference proteome</keyword>